<dbReference type="InterPro" id="IPR045851">
    <property type="entry name" value="AMP-bd_C_sf"/>
</dbReference>
<dbReference type="KEGG" id="slf:JEQ17_04000"/>
<feature type="domain" description="AMP-binding enzyme C-terminal" evidence="2">
    <location>
        <begin position="429"/>
        <end position="502"/>
    </location>
</feature>
<proteinExistence type="predicted"/>
<dbReference type="InterPro" id="IPR050237">
    <property type="entry name" value="ATP-dep_AMP-bd_enzyme"/>
</dbReference>
<dbReference type="PANTHER" id="PTHR43767:SF1">
    <property type="entry name" value="NONRIBOSOMAL PEPTIDE SYNTHASE PES1 (EUROFUNG)-RELATED"/>
    <property type="match status" value="1"/>
</dbReference>
<sequence>MHSARRLTLGDIIREHRRSFPDGIALVDGEVRLTWPELDERTNRLAHALLDAGVGPGDRILWLGQNSFRIWELLGAAAKTGAMVCPGYWRWAAPEMAFAVEDFDPKVVVWQDEEIGDTVGKARAELGSDHRALWLRHDGESSGGAVGPDSYESFLASGSPEDPSVDVDPDSALLVIYTAAITGRQSGSMLSHRNLLAMGASSAWMGDIGRETAFLGAGPMFHIGNYQFWGVPAFVHGGKNVIVRRVIAEELLPLLAAEQCTHAYLMPPTIAQLVALNRDAGHDLSHLRASVAAPLWQGTVPTDPSRFTRNGGGEGRGYGQTEVTGFAVTGAHGGSGTGNAGRPGPFSAVRILDSAGKECAIGEAGEICVRGDLVHLGYWNRPETNEERFRFGWWHTTDLGRREPDGTISFLGTTTRMLKSAAENIFPAEVENCVESHPAVKEAAVIGVPNERWAQDVKAVVVLHQDADGVTAADIVEHCRSRIASYKKPKTVEFVEALPRTKDFAKDYEALDERFGGGGYPGGDTLGAGR</sequence>
<dbReference type="Gene3D" id="3.40.50.12780">
    <property type="entry name" value="N-terminal domain of ligase-like"/>
    <property type="match status" value="1"/>
</dbReference>
<evidence type="ECO:0000259" key="2">
    <source>
        <dbReference type="Pfam" id="PF13193"/>
    </source>
</evidence>
<dbReference type="Proteomes" id="UP000595636">
    <property type="component" value="Chromosome"/>
</dbReference>
<dbReference type="InterPro" id="IPR025110">
    <property type="entry name" value="AMP-bd_C"/>
</dbReference>
<dbReference type="EMBL" id="CP066831">
    <property type="protein sequence ID" value="QQM46474.1"/>
    <property type="molecule type" value="Genomic_DNA"/>
</dbReference>
<protein>
    <submittedName>
        <fullName evidence="3">AMP-binding protein</fullName>
    </submittedName>
</protein>
<accession>A0A7T7L511</accession>
<reference evidence="3 4" key="1">
    <citation type="submission" date="2020-12" db="EMBL/GenBank/DDBJ databases">
        <title>A novel species.</title>
        <authorList>
            <person name="Li K."/>
        </authorList>
    </citation>
    <scope>NUCLEOTIDE SEQUENCE [LARGE SCALE GENOMIC DNA]</scope>
    <source>
        <strain evidence="3 4">ZYC-3</strain>
    </source>
</reference>
<dbReference type="InterPro" id="IPR000873">
    <property type="entry name" value="AMP-dep_synth/lig_dom"/>
</dbReference>
<feature type="domain" description="AMP-dependent synthetase/ligase" evidence="1">
    <location>
        <begin position="15"/>
        <end position="379"/>
    </location>
</feature>
<name>A0A7T7L511_9ACTN</name>
<dbReference type="Pfam" id="PF00501">
    <property type="entry name" value="AMP-binding"/>
    <property type="match status" value="1"/>
</dbReference>
<gene>
    <name evidence="3" type="ORF">JEQ17_04000</name>
</gene>
<dbReference type="GO" id="GO:0016878">
    <property type="term" value="F:acid-thiol ligase activity"/>
    <property type="evidence" value="ECO:0007669"/>
    <property type="project" value="UniProtKB-ARBA"/>
</dbReference>
<keyword evidence="4" id="KW-1185">Reference proteome</keyword>
<dbReference type="Pfam" id="PF13193">
    <property type="entry name" value="AMP-binding_C"/>
    <property type="match status" value="1"/>
</dbReference>
<dbReference type="Gene3D" id="3.30.300.30">
    <property type="match status" value="1"/>
</dbReference>
<dbReference type="InterPro" id="IPR042099">
    <property type="entry name" value="ANL_N_sf"/>
</dbReference>
<dbReference type="SUPFAM" id="SSF56801">
    <property type="entry name" value="Acetyl-CoA synthetase-like"/>
    <property type="match status" value="1"/>
</dbReference>
<evidence type="ECO:0000313" key="4">
    <source>
        <dbReference type="Proteomes" id="UP000595636"/>
    </source>
</evidence>
<dbReference type="AlphaFoldDB" id="A0A7T7L511"/>
<organism evidence="3 4">
    <name type="scientific">Streptomyces liliifuscus</name>
    <dbReference type="NCBI Taxonomy" id="2797636"/>
    <lineage>
        <taxon>Bacteria</taxon>
        <taxon>Bacillati</taxon>
        <taxon>Actinomycetota</taxon>
        <taxon>Actinomycetes</taxon>
        <taxon>Kitasatosporales</taxon>
        <taxon>Streptomycetaceae</taxon>
        <taxon>Streptomyces</taxon>
    </lineage>
</organism>
<evidence type="ECO:0000259" key="1">
    <source>
        <dbReference type="Pfam" id="PF00501"/>
    </source>
</evidence>
<evidence type="ECO:0000313" key="3">
    <source>
        <dbReference type="EMBL" id="QQM46474.1"/>
    </source>
</evidence>
<dbReference type="PANTHER" id="PTHR43767">
    <property type="entry name" value="LONG-CHAIN-FATTY-ACID--COA LIGASE"/>
    <property type="match status" value="1"/>
</dbReference>